<dbReference type="PANTHER" id="PTHR48081:SF6">
    <property type="entry name" value="PEPTIDASE S9 PROLYL OLIGOPEPTIDASE CATALYTIC DOMAIN-CONTAINING PROTEIN"/>
    <property type="match status" value="1"/>
</dbReference>
<dbReference type="EMBL" id="JAPDHZ010000004">
    <property type="protein sequence ID" value="MDG0793081.1"/>
    <property type="molecule type" value="Genomic_DNA"/>
</dbReference>
<dbReference type="InterPro" id="IPR050300">
    <property type="entry name" value="GDXG_lipolytic_enzyme"/>
</dbReference>
<dbReference type="Proteomes" id="UP001153387">
    <property type="component" value="Unassembled WGS sequence"/>
</dbReference>
<evidence type="ECO:0000313" key="4">
    <source>
        <dbReference type="Proteomes" id="UP001153387"/>
    </source>
</evidence>
<keyword evidence="4" id="KW-1185">Reference proteome</keyword>
<evidence type="ECO:0000259" key="2">
    <source>
        <dbReference type="Pfam" id="PF20434"/>
    </source>
</evidence>
<evidence type="ECO:0000313" key="3">
    <source>
        <dbReference type="EMBL" id="MDG0793081.1"/>
    </source>
</evidence>
<gene>
    <name evidence="3" type="ORF">OMP38_21155</name>
</gene>
<dbReference type="GO" id="GO:0016787">
    <property type="term" value="F:hydrolase activity"/>
    <property type="evidence" value="ECO:0007669"/>
    <property type="project" value="UniProtKB-KW"/>
</dbReference>
<dbReference type="InterPro" id="IPR049492">
    <property type="entry name" value="BD-FAE-like_dom"/>
</dbReference>
<dbReference type="InterPro" id="IPR029058">
    <property type="entry name" value="AB_hydrolase_fold"/>
</dbReference>
<proteinExistence type="predicted"/>
<name>A0A9X4KJU4_9BACL</name>
<dbReference type="Gene3D" id="3.40.50.1820">
    <property type="entry name" value="alpha/beta hydrolase"/>
    <property type="match status" value="1"/>
</dbReference>
<accession>A0A9X4KJU4</accession>
<dbReference type="AlphaFoldDB" id="A0A9X4KJU4"/>
<reference evidence="3 4" key="1">
    <citation type="submission" date="2022-10" db="EMBL/GenBank/DDBJ databases">
        <title>Comparative genomic analysis of Cohnella hashimotonis sp. nov., isolated from the International Space Station.</title>
        <authorList>
            <person name="Simpson A."/>
            <person name="Venkateswaran K."/>
        </authorList>
    </citation>
    <scope>NUCLEOTIDE SEQUENCE [LARGE SCALE GENOMIC DNA]</scope>
    <source>
        <strain evidence="3 4">DSM 18997</strain>
    </source>
</reference>
<sequence>MSALTPEERLLWPDGAPYAKGDTPEDRPALFPYLLDGTGHPVVIVAPGGGYGMRADHEGEPIAKWLNGLGISAFVLRYRVAPYKHPAPLTDALRAVRTVRARASEFGIDAGRIGLLGFSAGGHLVASAGTQWEGPNPEASDETDRVSDRPDLIVLCYPVITLRDPHTHAGSRQNLLGESPEAALVDAMSAELRVTSETPPAFLWHTSDDAAVPVENSLLFAAALREKGVPFDLHVYSSGVHGIGLAEDHPFASGWTSAAAAWLKTQGF</sequence>
<dbReference type="Pfam" id="PF20434">
    <property type="entry name" value="BD-FAE"/>
    <property type="match status" value="1"/>
</dbReference>
<comment type="caution">
    <text evidence="3">The sequence shown here is derived from an EMBL/GenBank/DDBJ whole genome shotgun (WGS) entry which is preliminary data.</text>
</comment>
<protein>
    <submittedName>
        <fullName evidence="3">Alpha/beta hydrolase</fullName>
    </submittedName>
</protein>
<feature type="domain" description="BD-FAE-like" evidence="2">
    <location>
        <begin position="40"/>
        <end position="224"/>
    </location>
</feature>
<dbReference type="SUPFAM" id="SSF53474">
    <property type="entry name" value="alpha/beta-Hydrolases"/>
    <property type="match status" value="1"/>
</dbReference>
<keyword evidence="1 3" id="KW-0378">Hydrolase</keyword>
<evidence type="ECO:0000256" key="1">
    <source>
        <dbReference type="ARBA" id="ARBA00022801"/>
    </source>
</evidence>
<dbReference type="PANTHER" id="PTHR48081">
    <property type="entry name" value="AB HYDROLASE SUPERFAMILY PROTEIN C4A8.06C"/>
    <property type="match status" value="1"/>
</dbReference>
<dbReference type="RefSeq" id="WP_277566921.1">
    <property type="nucleotide sequence ID" value="NZ_JAPDHZ010000004.1"/>
</dbReference>
<organism evidence="3 4">
    <name type="scientific">Cohnella ginsengisoli</name>
    <dbReference type="NCBI Taxonomy" id="425004"/>
    <lineage>
        <taxon>Bacteria</taxon>
        <taxon>Bacillati</taxon>
        <taxon>Bacillota</taxon>
        <taxon>Bacilli</taxon>
        <taxon>Bacillales</taxon>
        <taxon>Paenibacillaceae</taxon>
        <taxon>Cohnella</taxon>
    </lineage>
</organism>